<organism evidence="5 6">
    <name type="scientific">Bonamia ostreae</name>
    <dbReference type="NCBI Taxonomy" id="126728"/>
    <lineage>
        <taxon>Eukaryota</taxon>
        <taxon>Sar</taxon>
        <taxon>Rhizaria</taxon>
        <taxon>Endomyxa</taxon>
        <taxon>Ascetosporea</taxon>
        <taxon>Haplosporida</taxon>
        <taxon>Bonamia</taxon>
    </lineage>
</organism>
<dbReference type="Gene3D" id="1.50.40.10">
    <property type="entry name" value="Mitochondrial carrier domain"/>
    <property type="match status" value="1"/>
</dbReference>
<protein>
    <recommendedName>
        <fullName evidence="7">Mitochondrial carrier protein</fullName>
    </recommendedName>
</protein>
<reference evidence="5 6" key="1">
    <citation type="journal article" date="2024" name="BMC Biol.">
        <title>Comparative genomics of Ascetosporea gives new insight into the evolutionary basis for animal parasitism in Rhizaria.</title>
        <authorList>
            <person name="Hiltunen Thoren M."/>
            <person name="Onut-Brannstrom I."/>
            <person name="Alfjorden A."/>
            <person name="Peckova H."/>
            <person name="Swords F."/>
            <person name="Hooper C."/>
            <person name="Holzer A.S."/>
            <person name="Bass D."/>
            <person name="Burki F."/>
        </authorList>
    </citation>
    <scope>NUCLEOTIDE SEQUENCE [LARGE SCALE GENOMIC DNA]</scope>
    <source>
        <strain evidence="5">20-A016</strain>
    </source>
</reference>
<name>A0ABV2APU8_9EUKA</name>
<dbReference type="InterPro" id="IPR018108">
    <property type="entry name" value="MCP_transmembrane"/>
</dbReference>
<evidence type="ECO:0000313" key="5">
    <source>
        <dbReference type="EMBL" id="MES1921428.1"/>
    </source>
</evidence>
<accession>A0ABV2APU8</accession>
<gene>
    <name evidence="5" type="ORF">MHBO_002959</name>
</gene>
<keyword evidence="6" id="KW-1185">Reference proteome</keyword>
<evidence type="ECO:0008006" key="7">
    <source>
        <dbReference type="Google" id="ProtNLM"/>
    </source>
</evidence>
<dbReference type="SUPFAM" id="SSF103506">
    <property type="entry name" value="Mitochondrial carrier"/>
    <property type="match status" value="1"/>
</dbReference>
<dbReference type="Proteomes" id="UP001439008">
    <property type="component" value="Unassembled WGS sequence"/>
</dbReference>
<keyword evidence="2 4" id="KW-0812">Transmembrane</keyword>
<keyword evidence="4" id="KW-1133">Transmembrane helix</keyword>
<feature type="transmembrane region" description="Helical" evidence="4">
    <location>
        <begin position="33"/>
        <end position="54"/>
    </location>
</feature>
<dbReference type="EMBL" id="JBDODL010001340">
    <property type="protein sequence ID" value="MES1921428.1"/>
    <property type="molecule type" value="Genomic_DNA"/>
</dbReference>
<comment type="caution">
    <text evidence="5">The sequence shown here is derived from an EMBL/GenBank/DDBJ whole genome shotgun (WGS) entry which is preliminary data.</text>
</comment>
<evidence type="ECO:0000313" key="6">
    <source>
        <dbReference type="Proteomes" id="UP001439008"/>
    </source>
</evidence>
<evidence type="ECO:0000256" key="4">
    <source>
        <dbReference type="SAM" id="Phobius"/>
    </source>
</evidence>
<proteinExistence type="predicted"/>
<keyword evidence="3 4" id="KW-0472">Membrane</keyword>
<dbReference type="PANTHER" id="PTHR47567:SF1">
    <property type="entry name" value="NAD-DEPENDENT EPIMERASE_DEHYDRATASE DOMAIN-CONTAINING PROTEIN"/>
    <property type="match status" value="1"/>
</dbReference>
<evidence type="ECO:0000256" key="3">
    <source>
        <dbReference type="ARBA" id="ARBA00023136"/>
    </source>
</evidence>
<dbReference type="PANTHER" id="PTHR47567">
    <property type="entry name" value="MITOCHONDRIAL SUBSTRATE/SOLUTE CARRIER"/>
    <property type="match status" value="1"/>
</dbReference>
<dbReference type="InterPro" id="IPR023395">
    <property type="entry name" value="MCP_dom_sf"/>
</dbReference>
<evidence type="ECO:0000256" key="2">
    <source>
        <dbReference type="ARBA" id="ARBA00022692"/>
    </source>
</evidence>
<sequence>MPIDASKTSLQVHGKDGFRKLIQKVKTARSPSVLYHGALAAYSATLVGHFPWFFTFNTLDKHLPKRDDNIWYKLARRALMGFVSSVISDSISNSIRVIKTFKQTSPVPITYPNAVKTVYAKSGLVGLFGRGLKIRIATNGTQGLLFAILWKGIMDIVLKEKPAKV</sequence>
<comment type="subcellular location">
    <subcellularLocation>
        <location evidence="1">Membrane</location>
        <topology evidence="1">Multi-pass membrane protein</topology>
    </subcellularLocation>
</comment>
<dbReference type="Pfam" id="PF00153">
    <property type="entry name" value="Mito_carr"/>
    <property type="match status" value="1"/>
</dbReference>
<evidence type="ECO:0000256" key="1">
    <source>
        <dbReference type="ARBA" id="ARBA00004141"/>
    </source>
</evidence>